<dbReference type="RefSeq" id="WP_013387057.1">
    <property type="nucleotide sequence ID" value="NC_014632.1"/>
</dbReference>
<reference evidence="1 2" key="1">
    <citation type="journal article" date="2010" name="Stand. Genomic Sci.">
        <title>Complete genome sequence of Ilyobacter polytropus type strain (CuHbu1).</title>
        <authorList>
            <person name="Sikorski J."/>
            <person name="Chertkov O."/>
            <person name="Lapidus A."/>
            <person name="Nolan M."/>
            <person name="Lucas S."/>
            <person name="Del Rio T.G."/>
            <person name="Tice H."/>
            <person name="Cheng J.F."/>
            <person name="Tapia R."/>
            <person name="Han C."/>
            <person name="Goodwin L."/>
            <person name="Pitluck S."/>
            <person name="Liolios K."/>
            <person name="Ivanova N."/>
            <person name="Mavromatis K."/>
            <person name="Mikhailova N."/>
            <person name="Pati A."/>
            <person name="Chen A."/>
            <person name="Palaniappan K."/>
            <person name="Land M."/>
            <person name="Hauser L."/>
            <person name="Chang Y.J."/>
            <person name="Jeffries C.D."/>
            <person name="Brambilla E."/>
            <person name="Yasawong M."/>
            <person name="Rohde M."/>
            <person name="Pukall R."/>
            <person name="Spring S."/>
            <person name="Goker M."/>
            <person name="Woyke T."/>
            <person name="Bristow J."/>
            <person name="Eisen J.A."/>
            <person name="Markowitz V."/>
            <person name="Hugenholtz P."/>
            <person name="Kyrpides N.C."/>
            <person name="Klenk H.P."/>
        </authorList>
    </citation>
    <scope>NUCLEOTIDE SEQUENCE [LARGE SCALE GENOMIC DNA]</scope>
    <source>
        <strain evidence="2">ATCC 51220 / DSM 2926 / LMG 16218 / CuHBu1</strain>
    </source>
</reference>
<evidence type="ECO:0000313" key="2">
    <source>
        <dbReference type="Proteomes" id="UP000006875"/>
    </source>
</evidence>
<dbReference type="KEGG" id="ipo:Ilyop_0599"/>
<evidence type="ECO:0000313" key="1">
    <source>
        <dbReference type="EMBL" id="ADO82387.1"/>
    </source>
</evidence>
<gene>
    <name evidence="1" type="ordered locus">Ilyop_0599</name>
</gene>
<dbReference type="STRING" id="572544.Ilyop_0599"/>
<accession>E3H6H4</accession>
<sequence length="93" mass="11229">MSRFDIGKLMIGNIELTMLFKDSYMDLLKIEKNMKTEIKKLDFSKEFYFSGKKTEFFYSSYTEYIKAKWDKRYKTFGIRKGYILSEGNNYLYG</sequence>
<dbReference type="EMBL" id="CP002281">
    <property type="protein sequence ID" value="ADO82387.1"/>
    <property type="molecule type" value="Genomic_DNA"/>
</dbReference>
<proteinExistence type="predicted"/>
<name>E3H6H4_ILYPC</name>
<protein>
    <submittedName>
        <fullName evidence="1">Uncharacterized protein</fullName>
    </submittedName>
</protein>
<dbReference type="AlphaFoldDB" id="E3H6H4"/>
<dbReference type="HOGENOM" id="CLU_2395744_0_0_0"/>
<keyword evidence="2" id="KW-1185">Reference proteome</keyword>
<dbReference type="Proteomes" id="UP000006875">
    <property type="component" value="Chromosome"/>
</dbReference>
<organism evidence="1 2">
    <name type="scientific">Ilyobacter polytropus (strain ATCC 51220 / DSM 2926 / LMG 16218 / CuHBu1)</name>
    <dbReference type="NCBI Taxonomy" id="572544"/>
    <lineage>
        <taxon>Bacteria</taxon>
        <taxon>Fusobacteriati</taxon>
        <taxon>Fusobacteriota</taxon>
        <taxon>Fusobacteriia</taxon>
        <taxon>Fusobacteriales</taxon>
        <taxon>Fusobacteriaceae</taxon>
        <taxon>Ilyobacter</taxon>
    </lineage>
</organism>